<proteinExistence type="predicted"/>
<dbReference type="Proteomes" id="UP000249390">
    <property type="component" value="Unassembled WGS sequence"/>
</dbReference>
<name>A0A328CYL9_9ASTE</name>
<evidence type="ECO:0000313" key="2">
    <source>
        <dbReference type="Proteomes" id="UP000249390"/>
    </source>
</evidence>
<reference evidence="1 2" key="1">
    <citation type="submission" date="2018-06" db="EMBL/GenBank/DDBJ databases">
        <title>The Genome of Cuscuta australis (Dodder) Provides Insight into the Evolution of Plant Parasitism.</title>
        <authorList>
            <person name="Liu H."/>
        </authorList>
    </citation>
    <scope>NUCLEOTIDE SEQUENCE [LARGE SCALE GENOMIC DNA]</scope>
    <source>
        <strain evidence="2">cv. Yunnan</strain>
        <tissue evidence="1">Vines</tissue>
    </source>
</reference>
<dbReference type="AlphaFoldDB" id="A0A328CYL9"/>
<evidence type="ECO:0000313" key="1">
    <source>
        <dbReference type="EMBL" id="RAL38306.1"/>
    </source>
</evidence>
<dbReference type="EMBL" id="NQVE01000209">
    <property type="protein sequence ID" value="RAL38306.1"/>
    <property type="molecule type" value="Genomic_DNA"/>
</dbReference>
<accession>A0A328CYL9</accession>
<sequence>MKIRNEQRLCPSSPELFGPKYKIRAGEFQVFSIRRHPRISIVFSGRPSGVTVWYASVKSISFSFNPLVLGFRAMEIVMERRVVQCHLTRCTAAVAAAASDRISQVPIEILEHIS</sequence>
<protein>
    <submittedName>
        <fullName evidence="1">Uncharacterized protein</fullName>
    </submittedName>
</protein>
<gene>
    <name evidence="1" type="ORF">DM860_002284</name>
</gene>
<organism evidence="1 2">
    <name type="scientific">Cuscuta australis</name>
    <dbReference type="NCBI Taxonomy" id="267555"/>
    <lineage>
        <taxon>Eukaryota</taxon>
        <taxon>Viridiplantae</taxon>
        <taxon>Streptophyta</taxon>
        <taxon>Embryophyta</taxon>
        <taxon>Tracheophyta</taxon>
        <taxon>Spermatophyta</taxon>
        <taxon>Magnoliopsida</taxon>
        <taxon>eudicotyledons</taxon>
        <taxon>Gunneridae</taxon>
        <taxon>Pentapetalae</taxon>
        <taxon>asterids</taxon>
        <taxon>lamiids</taxon>
        <taxon>Solanales</taxon>
        <taxon>Convolvulaceae</taxon>
        <taxon>Cuscuteae</taxon>
        <taxon>Cuscuta</taxon>
        <taxon>Cuscuta subgen. Grammica</taxon>
        <taxon>Cuscuta sect. Cleistogrammica</taxon>
    </lineage>
</organism>
<keyword evidence="2" id="KW-1185">Reference proteome</keyword>
<comment type="caution">
    <text evidence="1">The sequence shown here is derived from an EMBL/GenBank/DDBJ whole genome shotgun (WGS) entry which is preliminary data.</text>
</comment>